<dbReference type="SUPFAM" id="SSF49373">
    <property type="entry name" value="Invasin/intimin cell-adhesion fragments"/>
    <property type="match status" value="1"/>
</dbReference>
<evidence type="ECO:0000259" key="2">
    <source>
        <dbReference type="SMART" id="SM00635"/>
    </source>
</evidence>
<feature type="domain" description="BIG2" evidence="2">
    <location>
        <begin position="1100"/>
        <end position="1169"/>
    </location>
</feature>
<name>A0ABV6C2J5_9FLAO</name>
<gene>
    <name evidence="3" type="ORF">ACFFLS_26005</name>
</gene>
<evidence type="ECO:0000256" key="1">
    <source>
        <dbReference type="ARBA" id="ARBA00022729"/>
    </source>
</evidence>
<evidence type="ECO:0000313" key="3">
    <source>
        <dbReference type="EMBL" id="MFC0080519.1"/>
    </source>
</evidence>
<feature type="domain" description="BIG2" evidence="2">
    <location>
        <begin position="539"/>
        <end position="617"/>
    </location>
</feature>
<sequence>MKKNYFKLLFSAFFIVLFPFVISAQVWENVGTATGISTGGSSFNKLAKDDAGNLYVSYYDGTVAKGSVQKFDGTNWSYLGGSPGITSGIATFSALAVKDAQTIYYSNQAGYPDSGLNVRKFDGTSWTSLTNPENGSVTQQALAVDNSGIVYAAYGTANGTIKRFVNGVWEQVGTIGFANASPSFIGLKIGTNNKLYVSFNNNGYVHVYENDTTAPSNQAWRPVGNVINIAAASNSENYNSSLAIDGSNNLYLAFISGSAGGQKLNVKKFNGATWETLGEENFSEGRGQYISIAATASGVPYVVCSNWENSDFLRNHVYGFTGETWIKIGGFVSTGEATYNSLVVDNNDDLILAYSDSSVRKLVVKKFDIDTPITTYCEVKFPQNTEPITQVTFAGISNPSPETIGSSTPAYEDFTSVYGNVDLGVTYPISVSGNNDTNTINNFANHITVYFDWNHNGSLLDEGEAYYLGYIQGNASISTLTGNIVVPADARTGNTKMRIVKKYYSTTNQSIAGACNTTGYGQAEDYTVIVHKKQLPVTEVTVAVLNNGTAAITTLGGTLQLVKKVLPSDATQNVTWSISSGSDFASVSSSGLVTAKADGTATIKVTSVENTALSAEITITISNQTPPQTCTFSTLKLTGFNADVVAEGTDGNADSKTTAIIDAANVYYAKNFVPKNPHSSSASAVAFGGGLPSNGTISSTSIQGLDFQFEDFTTNNALVLRNSLTNTGTLTLAAPKKAQKLYIASVSAEGNNTVTVKVNFDDGTNQSFTLQATDWWQTGSLSNKVITNIGRVSRGASWAPLNQFDGLSQTGIYQNEFVLDIANQQKSISSITFTQTAPSGNATTTAILAISVCGSPDATTTTEGPVAITSGFNHDIIANGIGNASASTTVGFDQANTRALVSLDFKAVAGNSAPIFGLPADGKINSAATAGVTFQLADYSGPNALFLTPSHVGNGAANSGTLAFSVANSQKLYVLTAASGGGSNNLKFNAEVNFADGTKQTINNVTVSDWYDGNNFAIQGIGRVNTANNTLEGNSTNPKLYEVVLNVDTGNQNKTITGVNFDFAGDATAEYASQIRMSVLAITTKKPITDVLTLATRNNVPASITAEKGTLDLVASLNNQVIASTDANWTIIEGSAFASIDANGKVTAIDNGIVKVKATLKSNVAVATEIEITISGQPTKYCESYFVNGCDNLSIISVATTGATANLNNASTCSGRGYSDFTDKVLTASINSDVTFNVHFTGSLVGFTFLSVWIDWNQDSVFDDNEMVYVSQNEEVGGAVQFTTSVPPNAVLGSTRIRFKAVSGWIGSGACGYNSQGETEDYTIQVEAKLGTGDFDKATYSIYPNPTSDYATVQASETVKEITVFNITGQQISTGNSSRIDLSNVPQGVYLVRILFENGTSVVQKMIKK</sequence>
<proteinExistence type="predicted"/>
<dbReference type="InterPro" id="IPR003343">
    <property type="entry name" value="Big_2"/>
</dbReference>
<dbReference type="RefSeq" id="WP_379682415.1">
    <property type="nucleotide sequence ID" value="NZ_JBHLYW010000033.1"/>
</dbReference>
<dbReference type="Gene3D" id="2.60.40.1080">
    <property type="match status" value="1"/>
</dbReference>
<reference evidence="3 4" key="1">
    <citation type="submission" date="2024-09" db="EMBL/GenBank/DDBJ databases">
        <authorList>
            <person name="Sun Q."/>
            <person name="Mori K."/>
        </authorList>
    </citation>
    <scope>NUCLEOTIDE SEQUENCE [LARGE SCALE GENOMIC DNA]</scope>
    <source>
        <strain evidence="3 4">CGMCC 1.12926</strain>
    </source>
</reference>
<dbReference type="InterPro" id="IPR026444">
    <property type="entry name" value="Secre_tail"/>
</dbReference>
<protein>
    <submittedName>
        <fullName evidence="3">GEVED domain-containing protein</fullName>
    </submittedName>
</protein>
<dbReference type="InterPro" id="IPR045474">
    <property type="entry name" value="GEVED"/>
</dbReference>
<dbReference type="SUPFAM" id="SSF101898">
    <property type="entry name" value="NHL repeat"/>
    <property type="match status" value="1"/>
</dbReference>
<evidence type="ECO:0000313" key="4">
    <source>
        <dbReference type="Proteomes" id="UP001589734"/>
    </source>
</evidence>
<dbReference type="SMART" id="SM00635">
    <property type="entry name" value="BID_2"/>
    <property type="match status" value="2"/>
</dbReference>
<keyword evidence="4" id="KW-1185">Reference proteome</keyword>
<dbReference type="Pfam" id="PF20009">
    <property type="entry name" value="GEVED"/>
    <property type="match status" value="2"/>
</dbReference>
<dbReference type="Pfam" id="PF02368">
    <property type="entry name" value="Big_2"/>
    <property type="match status" value="1"/>
</dbReference>
<organism evidence="3 4">
    <name type="scientific">Flavobacterium procerum</name>
    <dbReference type="NCBI Taxonomy" id="1455569"/>
    <lineage>
        <taxon>Bacteria</taxon>
        <taxon>Pseudomonadati</taxon>
        <taxon>Bacteroidota</taxon>
        <taxon>Flavobacteriia</taxon>
        <taxon>Flavobacteriales</taxon>
        <taxon>Flavobacteriaceae</taxon>
        <taxon>Flavobacterium</taxon>
    </lineage>
</organism>
<dbReference type="InterPro" id="IPR008964">
    <property type="entry name" value="Invasin/intimin_cell_adhesion"/>
</dbReference>
<dbReference type="EMBL" id="JBHLYW010000033">
    <property type="protein sequence ID" value="MFC0080519.1"/>
    <property type="molecule type" value="Genomic_DNA"/>
</dbReference>
<keyword evidence="1" id="KW-0732">Signal</keyword>
<dbReference type="NCBIfam" id="TIGR04183">
    <property type="entry name" value="Por_Secre_tail"/>
    <property type="match status" value="1"/>
</dbReference>
<accession>A0ABV6C2J5</accession>
<dbReference type="Proteomes" id="UP001589734">
    <property type="component" value="Unassembled WGS sequence"/>
</dbReference>
<dbReference type="Pfam" id="PF18962">
    <property type="entry name" value="Por_Secre_tail"/>
    <property type="match status" value="1"/>
</dbReference>
<comment type="caution">
    <text evidence="3">The sequence shown here is derived from an EMBL/GenBank/DDBJ whole genome shotgun (WGS) entry which is preliminary data.</text>
</comment>